<dbReference type="InterPro" id="IPR059223">
    <property type="entry name" value="DVU0772-like"/>
</dbReference>
<gene>
    <name evidence="1" type="ordered locus">Desru_3441</name>
</gene>
<keyword evidence="2" id="KW-1185">Reference proteome</keyword>
<dbReference type="AlphaFoldDB" id="F6DLK2"/>
<evidence type="ECO:0000313" key="2">
    <source>
        <dbReference type="Proteomes" id="UP000009234"/>
    </source>
</evidence>
<dbReference type="OrthoDB" id="1808013at2"/>
<dbReference type="HOGENOM" id="CLU_2301250_0_0_9"/>
<evidence type="ECO:0000313" key="1">
    <source>
        <dbReference type="EMBL" id="AEG61644.1"/>
    </source>
</evidence>
<dbReference type="NCBIfam" id="NF045682">
    <property type="entry name" value="DVU0772_fam"/>
    <property type="match status" value="1"/>
</dbReference>
<dbReference type="KEGG" id="dru:Desru_3441"/>
<reference evidence="2" key="1">
    <citation type="submission" date="2011-05" db="EMBL/GenBank/DDBJ databases">
        <title>Complete sequence of Desulfotomaculum ruminis DSM 2154.</title>
        <authorList>
            <person name="Lucas S."/>
            <person name="Copeland A."/>
            <person name="Lapidus A."/>
            <person name="Cheng J.-F."/>
            <person name="Goodwin L."/>
            <person name="Pitluck S."/>
            <person name="Lu M."/>
            <person name="Detter J.C."/>
            <person name="Han C."/>
            <person name="Tapia R."/>
            <person name="Land M."/>
            <person name="Hauser L."/>
            <person name="Kyrpides N."/>
            <person name="Ivanova N."/>
            <person name="Mikhailova N."/>
            <person name="Pagani I."/>
            <person name="Stams A.J.M."/>
            <person name="Plugge C.M."/>
            <person name="Muyzer G."/>
            <person name="Kuever J."/>
            <person name="Parshina S.N."/>
            <person name="Ivanova A.E."/>
            <person name="Nazina T.N."/>
            <person name="Brambilla E."/>
            <person name="Spring S."/>
            <person name="Klenk H.-P."/>
            <person name="Woyke T."/>
        </authorList>
    </citation>
    <scope>NUCLEOTIDE SEQUENCE [LARGE SCALE GENOMIC DNA]</scope>
    <source>
        <strain evidence="2">ATCC 23193 / DSM 2154 / NCIB 8452 / DL</strain>
    </source>
</reference>
<dbReference type="STRING" id="696281.Desru_3441"/>
<name>F6DLK2_DESRL</name>
<accession>F6DLK2</accession>
<dbReference type="Proteomes" id="UP000009234">
    <property type="component" value="Chromosome"/>
</dbReference>
<sequence>MKLSQIADSIQWDFTPENEFTRPSRKTGYSFVIDSQDAKPLLVLYRMGPYSSHTSPLDRQPPQKLIQKALRSHRESPTWDGLYPVNEELRDWIRANLFNE</sequence>
<dbReference type="RefSeq" id="WP_013843390.1">
    <property type="nucleotide sequence ID" value="NC_015589.1"/>
</dbReference>
<protein>
    <submittedName>
        <fullName evidence="1">Uncharacterized protein</fullName>
    </submittedName>
</protein>
<reference evidence="1 2" key="2">
    <citation type="journal article" date="2012" name="Stand. Genomic Sci.">
        <title>Complete genome sequence of the sulfate-reducing firmicute Desulfotomaculum ruminis type strain (DL(T)).</title>
        <authorList>
            <person name="Spring S."/>
            <person name="Visser M."/>
            <person name="Lu M."/>
            <person name="Copeland A."/>
            <person name="Lapidus A."/>
            <person name="Lucas S."/>
            <person name="Cheng J.F."/>
            <person name="Han C."/>
            <person name="Tapia R."/>
            <person name="Goodwin L.A."/>
            <person name="Pitluck S."/>
            <person name="Ivanova N."/>
            <person name="Land M."/>
            <person name="Hauser L."/>
            <person name="Larimer F."/>
            <person name="Rohde M."/>
            <person name="Goker M."/>
            <person name="Detter J.C."/>
            <person name="Kyrpides N.C."/>
            <person name="Woyke T."/>
            <person name="Schaap P.J."/>
            <person name="Plugge C.M."/>
            <person name="Muyzer G."/>
            <person name="Kuever J."/>
            <person name="Pereira I.A."/>
            <person name="Parshina S.N."/>
            <person name="Bernier-Latmani R."/>
            <person name="Stams A.J."/>
            <person name="Klenk H.P."/>
        </authorList>
    </citation>
    <scope>NUCLEOTIDE SEQUENCE [LARGE SCALE GENOMIC DNA]</scope>
    <source>
        <strain evidence="2">ATCC 23193 / DSM 2154 / NCIB 8452 / DL</strain>
    </source>
</reference>
<dbReference type="EMBL" id="CP002780">
    <property type="protein sequence ID" value="AEG61644.1"/>
    <property type="molecule type" value="Genomic_DNA"/>
</dbReference>
<organism evidence="1 2">
    <name type="scientific">Desulforamulus ruminis (strain ATCC 23193 / DSM 2154 / NCIMB 8452 / DL)</name>
    <name type="common">Desulfotomaculum ruminis</name>
    <dbReference type="NCBI Taxonomy" id="696281"/>
    <lineage>
        <taxon>Bacteria</taxon>
        <taxon>Bacillati</taxon>
        <taxon>Bacillota</taxon>
        <taxon>Clostridia</taxon>
        <taxon>Eubacteriales</taxon>
        <taxon>Peptococcaceae</taxon>
        <taxon>Desulforamulus</taxon>
    </lineage>
</organism>
<proteinExistence type="predicted"/>